<accession>X0U721</accession>
<dbReference type="AlphaFoldDB" id="X0U721"/>
<protein>
    <submittedName>
        <fullName evidence="1">Uncharacterized protein</fullName>
    </submittedName>
</protein>
<proteinExistence type="predicted"/>
<evidence type="ECO:0000313" key="1">
    <source>
        <dbReference type="EMBL" id="GAF95126.1"/>
    </source>
</evidence>
<dbReference type="EMBL" id="BARS01018496">
    <property type="protein sequence ID" value="GAF95126.1"/>
    <property type="molecule type" value="Genomic_DNA"/>
</dbReference>
<reference evidence="1" key="1">
    <citation type="journal article" date="2014" name="Front. Microbiol.">
        <title>High frequency of phylogenetically diverse reductive dehalogenase-homologous genes in deep subseafloor sedimentary metagenomes.</title>
        <authorList>
            <person name="Kawai M."/>
            <person name="Futagami T."/>
            <person name="Toyoda A."/>
            <person name="Takaki Y."/>
            <person name="Nishi S."/>
            <person name="Hori S."/>
            <person name="Arai W."/>
            <person name="Tsubouchi T."/>
            <person name="Morono Y."/>
            <person name="Uchiyama I."/>
            <person name="Ito T."/>
            <person name="Fujiyama A."/>
            <person name="Inagaki F."/>
            <person name="Takami H."/>
        </authorList>
    </citation>
    <scope>NUCLEOTIDE SEQUENCE</scope>
    <source>
        <strain evidence="1">Expedition CK06-06</strain>
    </source>
</reference>
<comment type="caution">
    <text evidence="1">The sequence shown here is derived from an EMBL/GenBank/DDBJ whole genome shotgun (WGS) entry which is preliminary data.</text>
</comment>
<organism evidence="1">
    <name type="scientific">marine sediment metagenome</name>
    <dbReference type="NCBI Taxonomy" id="412755"/>
    <lineage>
        <taxon>unclassified sequences</taxon>
        <taxon>metagenomes</taxon>
        <taxon>ecological metagenomes</taxon>
    </lineage>
</organism>
<name>X0U721_9ZZZZ</name>
<sequence>MGEEGRAVEVGSPGLVLATAPERELGEGMAWELKRGWRRAELAWRVIRFRPPGG</sequence>
<gene>
    <name evidence="1" type="ORF">S01H1_30088</name>
</gene>